<dbReference type="InterPro" id="IPR012334">
    <property type="entry name" value="Pectin_lyas_fold"/>
</dbReference>
<dbReference type="InterPro" id="IPR006626">
    <property type="entry name" value="PbH1"/>
</dbReference>
<dbReference type="GO" id="GO:0016829">
    <property type="term" value="F:lyase activity"/>
    <property type="evidence" value="ECO:0007669"/>
    <property type="project" value="UniProtKB-KW"/>
</dbReference>
<dbReference type="SMART" id="SM00710">
    <property type="entry name" value="PbH1"/>
    <property type="match status" value="6"/>
</dbReference>
<dbReference type="InterPro" id="IPR024535">
    <property type="entry name" value="RHGA/B-epi-like_pectate_lyase"/>
</dbReference>
<dbReference type="AlphaFoldDB" id="A0A380ZUC1"/>
<evidence type="ECO:0000259" key="1">
    <source>
        <dbReference type="Pfam" id="PF12708"/>
    </source>
</evidence>
<dbReference type="Gene3D" id="2.160.20.10">
    <property type="entry name" value="Single-stranded right-handed beta-helix, Pectin lyase-like"/>
    <property type="match status" value="1"/>
</dbReference>
<keyword evidence="2" id="KW-0456">Lyase</keyword>
<dbReference type="EMBL" id="UFTJ01000003">
    <property type="protein sequence ID" value="SUV52962.1"/>
    <property type="molecule type" value="Genomic_DNA"/>
</dbReference>
<dbReference type="RefSeq" id="WP_002687802.1">
    <property type="nucleotide sequence ID" value="NZ_UFTJ01000003.1"/>
</dbReference>
<name>A0A380ZUC1_9FLAO</name>
<evidence type="ECO:0000313" key="2">
    <source>
        <dbReference type="EMBL" id="SUV52962.1"/>
    </source>
</evidence>
<evidence type="ECO:0000313" key="3">
    <source>
        <dbReference type="Proteomes" id="UP000255515"/>
    </source>
</evidence>
<dbReference type="Proteomes" id="UP000255515">
    <property type="component" value="Unassembled WGS sequence"/>
</dbReference>
<dbReference type="SUPFAM" id="SSF51126">
    <property type="entry name" value="Pectin lyase-like"/>
    <property type="match status" value="1"/>
</dbReference>
<organism evidence="2 3">
    <name type="scientific">Bergeyella zoohelcum</name>
    <dbReference type="NCBI Taxonomy" id="1015"/>
    <lineage>
        <taxon>Bacteria</taxon>
        <taxon>Pseudomonadati</taxon>
        <taxon>Bacteroidota</taxon>
        <taxon>Flavobacteriia</taxon>
        <taxon>Flavobacteriales</taxon>
        <taxon>Weeksellaceae</taxon>
        <taxon>Bergeyella</taxon>
    </lineage>
</organism>
<feature type="domain" description="Rhamnogalacturonase A/B/Epimerase-like pectate lyase" evidence="1">
    <location>
        <begin position="88"/>
        <end position="292"/>
    </location>
</feature>
<reference evidence="2 3" key="1">
    <citation type="submission" date="2018-06" db="EMBL/GenBank/DDBJ databases">
        <authorList>
            <consortium name="Pathogen Informatics"/>
            <person name="Doyle S."/>
        </authorList>
    </citation>
    <scope>NUCLEOTIDE SEQUENCE [LARGE SCALE GENOMIC DNA]</scope>
    <source>
        <strain evidence="2 3">NCTC11661</strain>
    </source>
</reference>
<accession>A0A380ZUC1</accession>
<gene>
    <name evidence="2" type="ORF">NCTC11661_02109</name>
</gene>
<dbReference type="InterPro" id="IPR011050">
    <property type="entry name" value="Pectin_lyase_fold/virulence"/>
</dbReference>
<protein>
    <submittedName>
        <fullName evidence="2">Pectate lyase superfamily protein</fullName>
    </submittedName>
</protein>
<proteinExistence type="predicted"/>
<dbReference type="Pfam" id="PF12708">
    <property type="entry name" value="Pect-lyase_RHGA_epim"/>
    <property type="match status" value="1"/>
</dbReference>
<sequence length="396" mass="43945">MSRLYKIWTHAFKVNFLFIIAYASLFSSVKAQQVIEKQDIHTFEKSQYEKVDFFADASPMTKEKCDGVIYISEGENFYKRILPIQGMVNVKWFGAKGNGDKNDKGTDDTQAVKKAIEVLSRIYKGYPLSGGNVYAGFTLYFPAGKYIVSETIKLPNGITLRGESVVSTIIHAKTPKILFTNIQGFGKNGIEQIASENVTVEHITLTQGGIELQQATGSLIKDVRIMNLSGKGTDTGIIIRLSVNLKIENVKIFGSSGVGIHYEDAAGTGPSTTTTLDRIWVAHCKTGMLVDGKTGGSHGIFSSKIYNSIFEYNDIGLEFKGNVENFSVRDSHFEQNRKNTILISGRAKIFFENNWTDKGGITIQSNTDKNSKIFLKEDGMPVDNLSSINNIFYQQK</sequence>